<dbReference type="Proteomes" id="UP001187346">
    <property type="component" value="Unassembled WGS sequence"/>
</dbReference>
<protein>
    <submittedName>
        <fullName evidence="2">Uncharacterized protein</fullName>
    </submittedName>
</protein>
<name>A0ABU4FJ82_9ACTN</name>
<keyword evidence="3" id="KW-1185">Reference proteome</keyword>
<organism evidence="2 3">
    <name type="scientific">Streptomyces prunicolor</name>
    <dbReference type="NCBI Taxonomy" id="67348"/>
    <lineage>
        <taxon>Bacteria</taxon>
        <taxon>Bacillati</taxon>
        <taxon>Actinomycetota</taxon>
        <taxon>Actinomycetes</taxon>
        <taxon>Kitasatosporales</taxon>
        <taxon>Streptomycetaceae</taxon>
        <taxon>Streptomyces</taxon>
    </lineage>
</organism>
<gene>
    <name evidence="2" type="ORF">R5A26_32200</name>
</gene>
<reference evidence="2 3" key="1">
    <citation type="submission" date="2023-10" db="EMBL/GenBank/DDBJ databases">
        <title>Characterization of rhizosphere-enriched actinobacteria from wheat plants lab-grown on chernevaya soil.</title>
        <authorList>
            <person name="Tikhonova E.N."/>
            <person name="Konopkin A."/>
            <person name="Kravchenko I.K."/>
        </authorList>
    </citation>
    <scope>NUCLEOTIDE SEQUENCE [LARGE SCALE GENOMIC DNA]</scope>
    <source>
        <strain evidence="2 3">RR29</strain>
    </source>
</reference>
<evidence type="ECO:0000313" key="3">
    <source>
        <dbReference type="Proteomes" id="UP001187346"/>
    </source>
</evidence>
<accession>A0ABU4FJ82</accession>
<feature type="region of interest" description="Disordered" evidence="1">
    <location>
        <begin position="45"/>
        <end position="68"/>
    </location>
</feature>
<sequence length="68" mass="7584">MARVRYVGPEPVTVPELGDREVQPDEVVEVPDERFEGYVCQPANWESVEEPGAKKKTSAAKSVPQKED</sequence>
<evidence type="ECO:0000313" key="2">
    <source>
        <dbReference type="EMBL" id="MDV7220614.1"/>
    </source>
</evidence>
<evidence type="ECO:0000256" key="1">
    <source>
        <dbReference type="SAM" id="MobiDB-lite"/>
    </source>
</evidence>
<comment type="caution">
    <text evidence="2">The sequence shown here is derived from an EMBL/GenBank/DDBJ whole genome shotgun (WGS) entry which is preliminary data.</text>
</comment>
<proteinExistence type="predicted"/>
<dbReference type="RefSeq" id="WP_317774132.1">
    <property type="nucleotide sequence ID" value="NZ_JAWMAJ010000137.1"/>
</dbReference>
<dbReference type="EMBL" id="JAWMAJ010000137">
    <property type="protein sequence ID" value="MDV7220614.1"/>
    <property type="molecule type" value="Genomic_DNA"/>
</dbReference>